<keyword evidence="4" id="KW-0067">ATP-binding</keyword>
<dbReference type="PROSITE" id="PS50011">
    <property type="entry name" value="PROTEIN_KINASE_DOM"/>
    <property type="match status" value="1"/>
</dbReference>
<dbReference type="PANTHER" id="PTHR44329:SF288">
    <property type="entry name" value="MITOGEN-ACTIVATED PROTEIN KINASE KINASE KINASE 20"/>
    <property type="match status" value="1"/>
</dbReference>
<organism evidence="6 7">
    <name type="scientific">Pristionchus entomophagus</name>
    <dbReference type="NCBI Taxonomy" id="358040"/>
    <lineage>
        <taxon>Eukaryota</taxon>
        <taxon>Metazoa</taxon>
        <taxon>Ecdysozoa</taxon>
        <taxon>Nematoda</taxon>
        <taxon>Chromadorea</taxon>
        <taxon>Rhabditida</taxon>
        <taxon>Rhabditina</taxon>
        <taxon>Diplogasteromorpha</taxon>
        <taxon>Diplogasteroidea</taxon>
        <taxon>Neodiplogasteridae</taxon>
        <taxon>Pristionchus</taxon>
    </lineage>
</organism>
<reference evidence="6" key="1">
    <citation type="submission" date="2023-10" db="EMBL/GenBank/DDBJ databases">
        <title>Genome assembly of Pristionchus species.</title>
        <authorList>
            <person name="Yoshida K."/>
            <person name="Sommer R.J."/>
        </authorList>
    </citation>
    <scope>NUCLEOTIDE SEQUENCE</scope>
    <source>
        <strain evidence="6">RS0144</strain>
    </source>
</reference>
<dbReference type="PANTHER" id="PTHR44329">
    <property type="entry name" value="SERINE/THREONINE-PROTEIN KINASE TNNI3K-RELATED"/>
    <property type="match status" value="1"/>
</dbReference>
<dbReference type="InterPro" id="IPR000719">
    <property type="entry name" value="Prot_kinase_dom"/>
</dbReference>
<dbReference type="SMART" id="SM00220">
    <property type="entry name" value="S_TKc"/>
    <property type="match status" value="1"/>
</dbReference>
<dbReference type="Pfam" id="PF00069">
    <property type="entry name" value="Pkinase"/>
    <property type="match status" value="1"/>
</dbReference>
<keyword evidence="3" id="KW-0418">Kinase</keyword>
<dbReference type="Gene3D" id="1.10.510.10">
    <property type="entry name" value="Transferase(Phosphotransferase) domain 1"/>
    <property type="match status" value="1"/>
</dbReference>
<feature type="non-terminal residue" evidence="6">
    <location>
        <position position="342"/>
    </location>
</feature>
<dbReference type="InterPro" id="IPR011009">
    <property type="entry name" value="Kinase-like_dom_sf"/>
</dbReference>
<feature type="domain" description="Protein kinase" evidence="5">
    <location>
        <begin position="20"/>
        <end position="298"/>
    </location>
</feature>
<evidence type="ECO:0000313" key="6">
    <source>
        <dbReference type="EMBL" id="GMS90698.1"/>
    </source>
</evidence>
<dbReference type="GO" id="GO:0004674">
    <property type="term" value="F:protein serine/threonine kinase activity"/>
    <property type="evidence" value="ECO:0007669"/>
    <property type="project" value="TreeGrafter"/>
</dbReference>
<dbReference type="SUPFAM" id="SSF56112">
    <property type="entry name" value="Protein kinase-like (PK-like)"/>
    <property type="match status" value="1"/>
</dbReference>
<evidence type="ECO:0000256" key="3">
    <source>
        <dbReference type="ARBA" id="ARBA00022777"/>
    </source>
</evidence>
<gene>
    <name evidence="6" type="ORF">PENTCL1PPCAC_12873</name>
</gene>
<evidence type="ECO:0000313" key="7">
    <source>
        <dbReference type="Proteomes" id="UP001432027"/>
    </source>
</evidence>
<proteinExistence type="predicted"/>
<dbReference type="Proteomes" id="UP001432027">
    <property type="component" value="Unassembled WGS sequence"/>
</dbReference>
<dbReference type="GO" id="GO:0005524">
    <property type="term" value="F:ATP binding"/>
    <property type="evidence" value="ECO:0007669"/>
    <property type="project" value="UniProtKB-KW"/>
</dbReference>
<evidence type="ECO:0000256" key="1">
    <source>
        <dbReference type="ARBA" id="ARBA00022679"/>
    </source>
</evidence>
<keyword evidence="1" id="KW-0808">Transferase</keyword>
<dbReference type="EMBL" id="BTSX01000003">
    <property type="protein sequence ID" value="GMS90698.1"/>
    <property type="molecule type" value="Genomic_DNA"/>
</dbReference>
<evidence type="ECO:0000256" key="2">
    <source>
        <dbReference type="ARBA" id="ARBA00022741"/>
    </source>
</evidence>
<comment type="caution">
    <text evidence="6">The sequence shown here is derived from an EMBL/GenBank/DDBJ whole genome shotgun (WGS) entry which is preliminary data.</text>
</comment>
<sequence length="342" mass="38893">MVLLNDIDQTLKIPEIQLSEYEGTLISKGGEGSVFRYDLPGRLFGLELKLKRVAVKQFEGSHSTSSDKTKSNSSRGHGEVLALCKLRHEHIIPILGVGTLKGERSLIMEYCPRTLAGVIDERRRKDKYLKYYEFWPWIISIVRALCFIHERGHYHGDLKPLNILISIGREAKVADFGLSGLSSSRGAFHDSNRGTARYMAPEQHAGEMLDLEGFKKCDVWAFGIVLWEMITCQLPFSAFHDHQISSLIGAKNENSHPVLPNTDVCEALVNLLKKCWSSKSINRLSMFNITRRLLDIDFDKPEDEASSGVFVDYHLLKYGKKYDEKLWREECKLWASARSDLG</sequence>
<keyword evidence="2" id="KW-0547">Nucleotide-binding</keyword>
<name>A0AAV5T9A8_9BILA</name>
<dbReference type="InterPro" id="IPR051681">
    <property type="entry name" value="Ser/Thr_Kinases-Pseudokinases"/>
</dbReference>
<accession>A0AAV5T9A8</accession>
<protein>
    <recommendedName>
        <fullName evidence="5">Protein kinase domain-containing protein</fullName>
    </recommendedName>
</protein>
<keyword evidence="7" id="KW-1185">Reference proteome</keyword>
<evidence type="ECO:0000259" key="5">
    <source>
        <dbReference type="PROSITE" id="PS50011"/>
    </source>
</evidence>
<dbReference type="AlphaFoldDB" id="A0AAV5T9A8"/>
<evidence type="ECO:0000256" key="4">
    <source>
        <dbReference type="ARBA" id="ARBA00022840"/>
    </source>
</evidence>